<evidence type="ECO:0000259" key="1">
    <source>
        <dbReference type="Pfam" id="PF13354"/>
    </source>
</evidence>
<proteinExistence type="predicted"/>
<organism evidence="2 3">
    <name type="scientific">Vagococcus fluvialis bH819</name>
    <dbReference type="NCBI Taxonomy" id="1255619"/>
    <lineage>
        <taxon>Bacteria</taxon>
        <taxon>Bacillati</taxon>
        <taxon>Bacillota</taxon>
        <taxon>Bacilli</taxon>
        <taxon>Lactobacillales</taxon>
        <taxon>Enterococcaceae</taxon>
        <taxon>Vagococcus</taxon>
    </lineage>
</organism>
<dbReference type="GO" id="GO:0046677">
    <property type="term" value="P:response to antibiotic"/>
    <property type="evidence" value="ECO:0007669"/>
    <property type="project" value="InterPro"/>
</dbReference>
<protein>
    <submittedName>
        <fullName evidence="2">Beta-lactamase</fullName>
        <ecNumber evidence="2">3.5.2.6</ecNumber>
    </submittedName>
</protein>
<dbReference type="InterPro" id="IPR045155">
    <property type="entry name" value="Beta-lactam_cat"/>
</dbReference>
<dbReference type="Pfam" id="PF13354">
    <property type="entry name" value="Beta-lactamase2"/>
    <property type="match status" value="1"/>
</dbReference>
<dbReference type="Proteomes" id="UP000195918">
    <property type="component" value="Unassembled WGS sequence"/>
</dbReference>
<dbReference type="GO" id="GO:0008800">
    <property type="term" value="F:beta-lactamase activity"/>
    <property type="evidence" value="ECO:0007669"/>
    <property type="project" value="UniProtKB-EC"/>
</dbReference>
<name>A0A1X6WQ43_9ENTE</name>
<dbReference type="EMBL" id="FWFD01000015">
    <property type="protein sequence ID" value="SLM86390.1"/>
    <property type="molecule type" value="Genomic_DNA"/>
</dbReference>
<dbReference type="PANTHER" id="PTHR35333:SF3">
    <property type="entry name" value="BETA-LACTAMASE-TYPE TRANSPEPTIDASE FOLD CONTAINING PROTEIN"/>
    <property type="match status" value="1"/>
</dbReference>
<keyword evidence="2" id="KW-0378">Hydrolase</keyword>
<dbReference type="InterPro" id="IPR012338">
    <property type="entry name" value="Beta-lactam/transpept-like"/>
</dbReference>
<dbReference type="PANTHER" id="PTHR35333">
    <property type="entry name" value="BETA-LACTAMASE"/>
    <property type="match status" value="1"/>
</dbReference>
<dbReference type="OrthoDB" id="9775096at2"/>
<feature type="domain" description="Beta-lactamase class A catalytic" evidence="1">
    <location>
        <begin position="171"/>
        <end position="369"/>
    </location>
</feature>
<dbReference type="EC" id="3.5.2.6" evidence="2"/>
<evidence type="ECO:0000313" key="2">
    <source>
        <dbReference type="EMBL" id="SLM86390.1"/>
    </source>
</evidence>
<reference evidence="3" key="1">
    <citation type="submission" date="2017-02" db="EMBL/GenBank/DDBJ databases">
        <authorList>
            <person name="Dridi B."/>
        </authorList>
    </citation>
    <scope>NUCLEOTIDE SEQUENCE [LARGE SCALE GENOMIC DNA]</scope>
    <source>
        <strain evidence="3">bH819</strain>
    </source>
</reference>
<dbReference type="Gene3D" id="3.40.710.10">
    <property type="entry name" value="DD-peptidase/beta-lactamase superfamily"/>
    <property type="match status" value="1"/>
</dbReference>
<dbReference type="AlphaFoldDB" id="A0A1X6WQ43"/>
<dbReference type="InterPro" id="IPR000871">
    <property type="entry name" value="Beta-lactam_class-A"/>
</dbReference>
<keyword evidence="3" id="KW-1185">Reference proteome</keyword>
<dbReference type="RefSeq" id="WP_086952022.1">
    <property type="nucleotide sequence ID" value="NZ_FWFD01000015.1"/>
</dbReference>
<gene>
    <name evidence="2" type="ORF">FM121_09885</name>
</gene>
<dbReference type="GO" id="GO:0030655">
    <property type="term" value="P:beta-lactam antibiotic catabolic process"/>
    <property type="evidence" value="ECO:0007669"/>
    <property type="project" value="InterPro"/>
</dbReference>
<dbReference type="SUPFAM" id="SSF56601">
    <property type="entry name" value="beta-lactamase/transpeptidase-like"/>
    <property type="match status" value="1"/>
</dbReference>
<accession>A0A1X6WQ43</accession>
<evidence type="ECO:0000313" key="3">
    <source>
        <dbReference type="Proteomes" id="UP000195918"/>
    </source>
</evidence>
<sequence length="398" mass="45412">MKKKVVVLLVLVIMLIIVSGLSIKKIKAAKEIKAENIVSKDKEQSLVKTEASSETKKEVVSKQKSIFEEEMVVTKEIYPRKKVDGSEISEDVMPIGTVVSVKAVPSDDKWVEVISDPKKGYIEKDILEFREKYISEREQSRKKELSPAEFKESLDEALVDFKQKNGGDITIYVETVDHDFIYNSYADEVRRTASSIKLAFISYVMTLVDDKKVDLDTKLTYTANYKMGGTGIIQFEPIGTEYSIKELAELTIRYSDNVAYTMLVNYIGEPQFIQFLSELDPNSPNNRYFSTAHILTKSMNYVYDRKDKSENIKLIYDWMQDSTFDDGVAVGLPGVDVVHKTGWMPMYMVSNDISLVKDKKTPYYLTIMTGGYGEDYSEKSIGDLAKIVDKHMLRLDYK</sequence>